<gene>
    <name evidence="2" type="ORF">DFH07DRAFT_768229</name>
</gene>
<feature type="region of interest" description="Disordered" evidence="1">
    <location>
        <begin position="1"/>
        <end position="37"/>
    </location>
</feature>
<evidence type="ECO:0000313" key="3">
    <source>
        <dbReference type="Proteomes" id="UP001215280"/>
    </source>
</evidence>
<reference evidence="2" key="1">
    <citation type="submission" date="2023-03" db="EMBL/GenBank/DDBJ databases">
        <title>Massive genome expansion in bonnet fungi (Mycena s.s.) driven by repeated elements and novel gene families across ecological guilds.</title>
        <authorList>
            <consortium name="Lawrence Berkeley National Laboratory"/>
            <person name="Harder C.B."/>
            <person name="Miyauchi S."/>
            <person name="Viragh M."/>
            <person name="Kuo A."/>
            <person name="Thoen E."/>
            <person name="Andreopoulos B."/>
            <person name="Lu D."/>
            <person name="Skrede I."/>
            <person name="Drula E."/>
            <person name="Henrissat B."/>
            <person name="Morin E."/>
            <person name="Kohler A."/>
            <person name="Barry K."/>
            <person name="LaButti K."/>
            <person name="Morin E."/>
            <person name="Salamov A."/>
            <person name="Lipzen A."/>
            <person name="Mereny Z."/>
            <person name="Hegedus B."/>
            <person name="Baldrian P."/>
            <person name="Stursova M."/>
            <person name="Weitz H."/>
            <person name="Taylor A."/>
            <person name="Grigoriev I.V."/>
            <person name="Nagy L.G."/>
            <person name="Martin F."/>
            <person name="Kauserud H."/>
        </authorList>
    </citation>
    <scope>NUCLEOTIDE SEQUENCE</scope>
    <source>
        <strain evidence="2">CBHHK188m</strain>
    </source>
</reference>
<feature type="region of interest" description="Disordered" evidence="1">
    <location>
        <begin position="395"/>
        <end position="426"/>
    </location>
</feature>
<proteinExistence type="predicted"/>
<feature type="compositionally biased region" description="Polar residues" evidence="1">
    <location>
        <begin position="498"/>
        <end position="511"/>
    </location>
</feature>
<dbReference type="Proteomes" id="UP001215280">
    <property type="component" value="Unassembled WGS sequence"/>
</dbReference>
<evidence type="ECO:0000313" key="2">
    <source>
        <dbReference type="EMBL" id="KAJ7771255.1"/>
    </source>
</evidence>
<dbReference type="AlphaFoldDB" id="A0AAD7NR72"/>
<name>A0AAD7NR72_9AGAR</name>
<feature type="region of interest" description="Disordered" evidence="1">
    <location>
        <begin position="810"/>
        <end position="833"/>
    </location>
</feature>
<feature type="region of interest" description="Disordered" evidence="1">
    <location>
        <begin position="468"/>
        <end position="513"/>
    </location>
</feature>
<comment type="caution">
    <text evidence="2">The sequence shown here is derived from an EMBL/GenBank/DDBJ whole genome shotgun (WGS) entry which is preliminary data.</text>
</comment>
<dbReference type="EMBL" id="JARJLG010000021">
    <property type="protein sequence ID" value="KAJ7771255.1"/>
    <property type="molecule type" value="Genomic_DNA"/>
</dbReference>
<protein>
    <submittedName>
        <fullName evidence="2">Uncharacterized protein</fullName>
    </submittedName>
</protein>
<sequence length="833" mass="91273">MPPSVTSPAHLLPHTRDRDTHRGAHRRRARAARRGSKCARHEWRTSDAGWGWILCAELVGDHVGRGSVNATRPSRLKRPRSSPHARAYFHPRRACGAVWPTSDGASGEGGGGRCLDVVWAECGYWAVSLPMHTHTPIFCPSSTAYQLLPPSSPTSPAPPRSSPHPPPSFLCISSLVHPRPIRVHFHHYPDPIVPLQPLLLLFVRPLPAISRSSSSAFLSADYVSMGAYLSLAHFPSSRSQFQPDLPEPPGAERCTAGSSFPSPPAVLVAIVLAVVDDGDPSRRRVGKVSFAYFFPSTSLLPPPHRHTYTPFSSFQSLFSLFHLIRLSPADVSYPPLEFSSADSPRAGPAYPSPPTVPSRTQWPLSRPTRPPPSPPFSISTSLRCTPPRRMATARPLATGMDPSRPNRTDRMARYTGSPKGARGDRSGYEYTLGGSMSKLMCPPAPRATNETDDRTPSASGACIADATPFARTRTPTPPTPPHRIHLIVPHRPLPSKPTQPTLYTPSGQTASERYLPSPKTKLVQLQNEVNAGMARAETAEAHGKTLEQTVLERDHEIKSLTVRLEHAEDALEKSRGEFQGGFSQASRPGCEAGGGTTESARRRDQWKQKYEATEAKYTPQRRNSTNSFRTWRASSADSCSYALLSTMPGSDSLRSRSRIAEIARVAYTLRCRFRLTSDDSELSGLASWLQFQSSGGSTGPFDGMALSRHRGFCGSRPHSETMAHRFQRSGYHFLKGAAAPHFLHDTRNSSQLRARSLTFVLRECVGAIRHLVFSLDFFDFIRRSVILDVEQQTTMYRHARPQSAKYCVRGKTSSAAPPGASTLAVTSPPDAGP</sequence>
<organism evidence="2 3">
    <name type="scientific">Mycena maculata</name>
    <dbReference type="NCBI Taxonomy" id="230809"/>
    <lineage>
        <taxon>Eukaryota</taxon>
        <taxon>Fungi</taxon>
        <taxon>Dikarya</taxon>
        <taxon>Basidiomycota</taxon>
        <taxon>Agaricomycotina</taxon>
        <taxon>Agaricomycetes</taxon>
        <taxon>Agaricomycetidae</taxon>
        <taxon>Agaricales</taxon>
        <taxon>Marasmiineae</taxon>
        <taxon>Mycenaceae</taxon>
        <taxon>Mycena</taxon>
    </lineage>
</organism>
<accession>A0AAD7NR72</accession>
<feature type="region of interest" description="Disordered" evidence="1">
    <location>
        <begin position="338"/>
        <end position="383"/>
    </location>
</feature>
<feature type="region of interest" description="Disordered" evidence="1">
    <location>
        <begin position="579"/>
        <end position="604"/>
    </location>
</feature>
<evidence type="ECO:0000256" key="1">
    <source>
        <dbReference type="SAM" id="MobiDB-lite"/>
    </source>
</evidence>
<keyword evidence="3" id="KW-1185">Reference proteome</keyword>
<feature type="compositionally biased region" description="Basic residues" evidence="1">
    <location>
        <begin position="23"/>
        <end position="37"/>
    </location>
</feature>